<dbReference type="AlphaFoldDB" id="A0A0N4UY08"/>
<keyword evidence="1" id="KW-0479">Metal-binding</keyword>
<evidence type="ECO:0000256" key="8">
    <source>
        <dbReference type="ARBA" id="ARBA00023242"/>
    </source>
</evidence>
<accession>A0A0N4UY08</accession>
<feature type="domain" description="Nuclear receptor" evidence="9">
    <location>
        <begin position="27"/>
        <end position="50"/>
    </location>
</feature>
<evidence type="ECO:0000256" key="3">
    <source>
        <dbReference type="ARBA" id="ARBA00022833"/>
    </source>
</evidence>
<evidence type="ECO:0000256" key="6">
    <source>
        <dbReference type="ARBA" id="ARBA00023163"/>
    </source>
</evidence>
<evidence type="ECO:0000256" key="5">
    <source>
        <dbReference type="ARBA" id="ARBA00023125"/>
    </source>
</evidence>
<keyword evidence="2" id="KW-0863">Zinc-finger</keyword>
<gene>
    <name evidence="10" type="ORF">EVEC_LOCUS2154</name>
</gene>
<keyword evidence="3" id="KW-0862">Zinc</keyword>
<evidence type="ECO:0000313" key="10">
    <source>
        <dbReference type="EMBL" id="VDD87011.1"/>
    </source>
</evidence>
<proteinExistence type="predicted"/>
<dbReference type="GO" id="GO:0003700">
    <property type="term" value="F:DNA-binding transcription factor activity"/>
    <property type="evidence" value="ECO:0007669"/>
    <property type="project" value="InterPro"/>
</dbReference>
<evidence type="ECO:0000313" key="11">
    <source>
        <dbReference type="Proteomes" id="UP000274131"/>
    </source>
</evidence>
<dbReference type="Proteomes" id="UP000274131">
    <property type="component" value="Unassembled WGS sequence"/>
</dbReference>
<keyword evidence="6" id="KW-0804">Transcription</keyword>
<evidence type="ECO:0000256" key="4">
    <source>
        <dbReference type="ARBA" id="ARBA00023015"/>
    </source>
</evidence>
<dbReference type="GO" id="GO:0008270">
    <property type="term" value="F:zinc ion binding"/>
    <property type="evidence" value="ECO:0007669"/>
    <property type="project" value="UniProtKB-KW"/>
</dbReference>
<protein>
    <submittedName>
        <fullName evidence="12">Nuclear receptor domain-containing protein</fullName>
    </submittedName>
</protein>
<evidence type="ECO:0000256" key="2">
    <source>
        <dbReference type="ARBA" id="ARBA00022771"/>
    </source>
</evidence>
<keyword evidence="8" id="KW-0539">Nucleus</keyword>
<keyword evidence="4" id="KW-0805">Transcription regulation</keyword>
<dbReference type="EMBL" id="UXUI01007327">
    <property type="protein sequence ID" value="VDD87011.1"/>
    <property type="molecule type" value="Genomic_DNA"/>
</dbReference>
<dbReference type="InterPro" id="IPR013088">
    <property type="entry name" value="Znf_NHR/GATA"/>
</dbReference>
<name>A0A0N4UY08_ENTVE</name>
<evidence type="ECO:0000256" key="7">
    <source>
        <dbReference type="ARBA" id="ARBA00023170"/>
    </source>
</evidence>
<sequence>MPTSSSDRLVMDTESRARRAVIKKTLYCNVCGDIAKGKHYGISACNGCKELQLINSALEQMIFNAHTALQIISYIIRQKLPLYVKTTKIAVMKNLLVNGYITLAKQKKTEDSLYDFAKTNSYRLQIRNLTGDTQIFVDKRKPEKKNRVFENCIQKN</sequence>
<dbReference type="InterPro" id="IPR001628">
    <property type="entry name" value="Znf_hrmn_rcpt"/>
</dbReference>
<keyword evidence="7" id="KW-0675">Receptor</keyword>
<dbReference type="Pfam" id="PF00105">
    <property type="entry name" value="zf-C4"/>
    <property type="match status" value="1"/>
</dbReference>
<reference evidence="10 11" key="2">
    <citation type="submission" date="2018-10" db="EMBL/GenBank/DDBJ databases">
        <authorList>
            <consortium name="Pathogen Informatics"/>
        </authorList>
    </citation>
    <scope>NUCLEOTIDE SEQUENCE [LARGE SCALE GENOMIC DNA]</scope>
</reference>
<dbReference type="WBParaSite" id="EVEC_0000244601-mRNA-1">
    <property type="protein sequence ID" value="EVEC_0000244601-mRNA-1"/>
    <property type="gene ID" value="EVEC_0000244601"/>
</dbReference>
<evidence type="ECO:0000313" key="12">
    <source>
        <dbReference type="WBParaSite" id="EVEC_0000244601-mRNA-1"/>
    </source>
</evidence>
<evidence type="ECO:0000256" key="1">
    <source>
        <dbReference type="ARBA" id="ARBA00022723"/>
    </source>
</evidence>
<evidence type="ECO:0000259" key="9">
    <source>
        <dbReference type="Pfam" id="PF00105"/>
    </source>
</evidence>
<reference evidence="12" key="1">
    <citation type="submission" date="2017-02" db="UniProtKB">
        <authorList>
            <consortium name="WormBaseParasite"/>
        </authorList>
    </citation>
    <scope>IDENTIFICATION</scope>
</reference>
<dbReference type="GO" id="GO:0043565">
    <property type="term" value="F:sequence-specific DNA binding"/>
    <property type="evidence" value="ECO:0007669"/>
    <property type="project" value="InterPro"/>
</dbReference>
<dbReference type="SUPFAM" id="SSF57716">
    <property type="entry name" value="Glucocorticoid receptor-like (DNA-binding domain)"/>
    <property type="match status" value="1"/>
</dbReference>
<organism evidence="12">
    <name type="scientific">Enterobius vermicularis</name>
    <name type="common">Human pinworm</name>
    <dbReference type="NCBI Taxonomy" id="51028"/>
    <lineage>
        <taxon>Eukaryota</taxon>
        <taxon>Metazoa</taxon>
        <taxon>Ecdysozoa</taxon>
        <taxon>Nematoda</taxon>
        <taxon>Chromadorea</taxon>
        <taxon>Rhabditida</taxon>
        <taxon>Spirurina</taxon>
        <taxon>Oxyuridomorpha</taxon>
        <taxon>Oxyuroidea</taxon>
        <taxon>Oxyuridae</taxon>
        <taxon>Enterobius</taxon>
    </lineage>
</organism>
<dbReference type="Gene3D" id="3.30.50.10">
    <property type="entry name" value="Erythroid Transcription Factor GATA-1, subunit A"/>
    <property type="match status" value="1"/>
</dbReference>
<keyword evidence="11" id="KW-1185">Reference proteome</keyword>
<dbReference type="STRING" id="51028.A0A0N4UY08"/>
<keyword evidence="5" id="KW-0238">DNA-binding</keyword>